<evidence type="ECO:0000256" key="6">
    <source>
        <dbReference type="HAMAP-Rule" id="MF_01328"/>
    </source>
</evidence>
<keyword evidence="6" id="KW-0699">rRNA-binding</keyword>
<evidence type="ECO:0000256" key="7">
    <source>
        <dbReference type="SAM" id="MobiDB-lite"/>
    </source>
</evidence>
<organism evidence="8 9">
    <name type="scientific">Anaerobacterium chartisolvens</name>
    <dbReference type="NCBI Taxonomy" id="1297424"/>
    <lineage>
        <taxon>Bacteria</taxon>
        <taxon>Bacillati</taxon>
        <taxon>Bacillota</taxon>
        <taxon>Clostridia</taxon>
        <taxon>Eubacteriales</taxon>
        <taxon>Oscillospiraceae</taxon>
        <taxon>Anaerobacterium</taxon>
    </lineage>
</organism>
<evidence type="ECO:0000256" key="5">
    <source>
        <dbReference type="ARBA" id="ARBA00035244"/>
    </source>
</evidence>
<dbReference type="Pfam" id="PF00573">
    <property type="entry name" value="Ribosomal_L4"/>
    <property type="match status" value="1"/>
</dbReference>
<dbReference type="HAMAP" id="MF_01328_B">
    <property type="entry name" value="Ribosomal_uL4_B"/>
    <property type="match status" value="1"/>
</dbReference>
<comment type="function">
    <text evidence="6">One of the primary rRNA binding proteins, this protein initially binds near the 5'-end of the 23S rRNA. It is important during the early stages of 50S assembly. It makes multiple contacts with different domains of the 23S rRNA in the assembled 50S subunit and ribosome.</text>
</comment>
<evidence type="ECO:0000256" key="3">
    <source>
        <dbReference type="ARBA" id="ARBA00022980"/>
    </source>
</evidence>
<dbReference type="GO" id="GO:1990904">
    <property type="term" value="C:ribonucleoprotein complex"/>
    <property type="evidence" value="ECO:0007669"/>
    <property type="project" value="UniProtKB-KW"/>
</dbReference>
<comment type="similarity">
    <text evidence="1 6">Belongs to the universal ribosomal protein uL4 family.</text>
</comment>
<sequence length="207" mass="22737">MPKLDLYNMKGEVVGDVDLSEGIFGIEVKPNAMHTVVINQLANRRQGTQSTKTKSEVRGGGKKPWRQKGTGRARQGSTRSAQWIKGGIVLGPKPRSYSYTLPKKLKRLALKSALTSKVNDSDVLVLDKLGFEAIKTKEMAGVLKNLKLDDSVLIVTSEKSDIIQKSARNIPGVKTALVNTINVFDILKYEKLVVTKDAVAKIEEVYA</sequence>
<evidence type="ECO:0000313" key="8">
    <source>
        <dbReference type="EMBL" id="RCX12792.1"/>
    </source>
</evidence>
<dbReference type="PANTHER" id="PTHR10746">
    <property type="entry name" value="50S RIBOSOMAL PROTEIN L4"/>
    <property type="match status" value="1"/>
</dbReference>
<evidence type="ECO:0000256" key="2">
    <source>
        <dbReference type="ARBA" id="ARBA00011838"/>
    </source>
</evidence>
<proteinExistence type="inferred from homology"/>
<keyword evidence="9" id="KW-1185">Reference proteome</keyword>
<dbReference type="SUPFAM" id="SSF52166">
    <property type="entry name" value="Ribosomal protein L4"/>
    <property type="match status" value="1"/>
</dbReference>
<keyword evidence="6" id="KW-0694">RNA-binding</keyword>
<reference evidence="8 9" key="1">
    <citation type="submission" date="2018-07" db="EMBL/GenBank/DDBJ databases">
        <title>Genomic Encyclopedia of Type Strains, Phase IV (KMG-IV): sequencing the most valuable type-strain genomes for metagenomic binning, comparative biology and taxonomic classification.</title>
        <authorList>
            <person name="Goeker M."/>
        </authorList>
    </citation>
    <scope>NUCLEOTIDE SEQUENCE [LARGE SCALE GENOMIC DNA]</scope>
    <source>
        <strain evidence="8 9">DSM 27016</strain>
    </source>
</reference>
<dbReference type="PANTHER" id="PTHR10746:SF6">
    <property type="entry name" value="LARGE RIBOSOMAL SUBUNIT PROTEIN UL4M"/>
    <property type="match status" value="1"/>
</dbReference>
<dbReference type="NCBIfam" id="TIGR03953">
    <property type="entry name" value="rplD_bact"/>
    <property type="match status" value="1"/>
</dbReference>
<comment type="caution">
    <text evidence="8">The sequence shown here is derived from an EMBL/GenBank/DDBJ whole genome shotgun (WGS) entry which is preliminary data.</text>
</comment>
<dbReference type="Gene3D" id="3.40.1370.10">
    <property type="match status" value="1"/>
</dbReference>
<feature type="region of interest" description="Disordered" evidence="7">
    <location>
        <begin position="43"/>
        <end position="77"/>
    </location>
</feature>
<dbReference type="InterPro" id="IPR023574">
    <property type="entry name" value="Ribosomal_uL4_dom_sf"/>
</dbReference>
<dbReference type="InterPro" id="IPR013005">
    <property type="entry name" value="Ribosomal_uL4-like"/>
</dbReference>
<feature type="compositionally biased region" description="Polar residues" evidence="7">
    <location>
        <begin position="43"/>
        <end position="52"/>
    </location>
</feature>
<gene>
    <name evidence="6" type="primary">rplD</name>
    <name evidence="8" type="ORF">DFR58_12092</name>
</gene>
<feature type="compositionally biased region" description="Basic residues" evidence="7">
    <location>
        <begin position="60"/>
        <end position="71"/>
    </location>
</feature>
<comment type="subunit">
    <text evidence="2 6">Part of the 50S ribosomal subunit.</text>
</comment>
<keyword evidence="4 6" id="KW-0687">Ribonucleoprotein</keyword>
<dbReference type="GO" id="GO:0006412">
    <property type="term" value="P:translation"/>
    <property type="evidence" value="ECO:0007669"/>
    <property type="project" value="UniProtKB-UniRule"/>
</dbReference>
<dbReference type="Proteomes" id="UP000253034">
    <property type="component" value="Unassembled WGS sequence"/>
</dbReference>
<dbReference type="InterPro" id="IPR002136">
    <property type="entry name" value="Ribosomal_uL4"/>
</dbReference>
<comment type="function">
    <text evidence="6">Forms part of the polypeptide exit tunnel.</text>
</comment>
<evidence type="ECO:0000313" key="9">
    <source>
        <dbReference type="Proteomes" id="UP000253034"/>
    </source>
</evidence>
<accession>A0A369ATU6</accession>
<dbReference type="GO" id="GO:0019843">
    <property type="term" value="F:rRNA binding"/>
    <property type="evidence" value="ECO:0007669"/>
    <property type="project" value="UniProtKB-UniRule"/>
</dbReference>
<keyword evidence="3 6" id="KW-0689">Ribosomal protein</keyword>
<name>A0A369ATU6_9FIRM</name>
<dbReference type="EMBL" id="QPJT01000020">
    <property type="protein sequence ID" value="RCX12792.1"/>
    <property type="molecule type" value="Genomic_DNA"/>
</dbReference>
<evidence type="ECO:0000256" key="1">
    <source>
        <dbReference type="ARBA" id="ARBA00010528"/>
    </source>
</evidence>
<dbReference type="GO" id="GO:0005840">
    <property type="term" value="C:ribosome"/>
    <property type="evidence" value="ECO:0007669"/>
    <property type="project" value="UniProtKB-KW"/>
</dbReference>
<dbReference type="GO" id="GO:0003735">
    <property type="term" value="F:structural constituent of ribosome"/>
    <property type="evidence" value="ECO:0007669"/>
    <property type="project" value="InterPro"/>
</dbReference>
<protein>
    <recommendedName>
        <fullName evidence="5 6">Large ribosomal subunit protein uL4</fullName>
    </recommendedName>
</protein>
<dbReference type="OrthoDB" id="9803201at2"/>
<dbReference type="AlphaFoldDB" id="A0A369ATU6"/>
<dbReference type="RefSeq" id="WP_114298856.1">
    <property type="nucleotide sequence ID" value="NZ_QPJT01000020.1"/>
</dbReference>
<evidence type="ECO:0000256" key="4">
    <source>
        <dbReference type="ARBA" id="ARBA00023274"/>
    </source>
</evidence>